<reference evidence="8" key="1">
    <citation type="submission" date="2024-03" db="EMBL/GenBank/DDBJ databases">
        <authorList>
            <consortium name="ELIXIR-Norway"/>
            <consortium name="Elixir Norway"/>
        </authorList>
    </citation>
    <scope>NUCLEOTIDE SEQUENCE</scope>
</reference>
<dbReference type="SUPFAM" id="SSF89124">
    <property type="entry name" value="Nop domain"/>
    <property type="match status" value="1"/>
</dbReference>
<evidence type="ECO:0000256" key="4">
    <source>
        <dbReference type="ARBA" id="ARBA00023242"/>
    </source>
</evidence>
<feature type="domain" description="Nop" evidence="7">
    <location>
        <begin position="301"/>
        <end position="419"/>
    </location>
</feature>
<protein>
    <recommendedName>
        <fullName evidence="5">Nucleolar protein 56</fullName>
    </recommendedName>
</protein>
<sequence>MGFGSLQALYLLYESASGYSLFEAYGLDEIGQSADAVQESVLDLNRFGKVVKLVAFKPYSSAADALEQCNAVSEGILTQDLHNFLELNLPKVKVTKKAKFSVGVAEPKLGSAILEATHIPCQSNDFVQEFLRGIRLHFNRFIKDLKDGDLEKAQLGLGHSYSRSKVKFNVNRVDNMIIQSISLLDTLDKDVNTFCMRIREWYSWHFPEMVKIVNDNYMYAKLVKFVKDKKSLTSDSLEEISEITGDEDKAREVIEAAKASMGQDISPVDLINIELFAQRVIALVEYRKQLHSYLVSKMQDVAPNLAVLIGEMVGARLISHAGSLTNLAKYPASTVQILGAEKALFRALKTKGNTPKYGLIFHSSFIGRASTKNKGRISRYLANKCSIASRIDCFSETNSSAFGEKLKEQVEERLDFYDKGIAPRKNIDVMKEAIKNNEENAADGEKKKKKRRKTAEADGTAPAVPDANGKAMEIAVVDAEANGEAIQEKKTKKKKKVEIQEAVETPVVQVVGNGEESQEKKKKKVENEEAVPAVSELKKSKKHKTAGNEEVEASKANPVTPITEKKKKKKKNQQENE</sequence>
<evidence type="ECO:0000256" key="5">
    <source>
        <dbReference type="ARBA" id="ARBA00040742"/>
    </source>
</evidence>
<dbReference type="Pfam" id="PF08156">
    <property type="entry name" value="NOP5NT"/>
    <property type="match status" value="1"/>
</dbReference>
<dbReference type="EMBL" id="OZ023705">
    <property type="protein sequence ID" value="CAK9874950.1"/>
    <property type="molecule type" value="Genomic_DNA"/>
</dbReference>
<dbReference type="InterPro" id="IPR002687">
    <property type="entry name" value="Nop_dom"/>
</dbReference>
<feature type="region of interest" description="Disordered" evidence="6">
    <location>
        <begin position="484"/>
        <end position="577"/>
    </location>
</feature>
<dbReference type="Pfam" id="PF01798">
    <property type="entry name" value="Nop"/>
    <property type="match status" value="1"/>
</dbReference>
<evidence type="ECO:0000259" key="7">
    <source>
        <dbReference type="PROSITE" id="PS51358"/>
    </source>
</evidence>
<evidence type="ECO:0000256" key="6">
    <source>
        <dbReference type="SAM" id="MobiDB-lite"/>
    </source>
</evidence>
<name>A0ABP1BHE1_9BRYO</name>
<gene>
    <name evidence="8" type="ORF">CSSPJE1EN2_LOCUS17199</name>
</gene>
<dbReference type="PANTHER" id="PTHR10894:SF0">
    <property type="entry name" value="NUCLEOLAR PROTEIN 56"/>
    <property type="match status" value="1"/>
</dbReference>
<dbReference type="InterPro" id="IPR012976">
    <property type="entry name" value="NOSIC"/>
</dbReference>
<organism evidence="8 9">
    <name type="scientific">Sphagnum jensenii</name>
    <dbReference type="NCBI Taxonomy" id="128206"/>
    <lineage>
        <taxon>Eukaryota</taxon>
        <taxon>Viridiplantae</taxon>
        <taxon>Streptophyta</taxon>
        <taxon>Embryophyta</taxon>
        <taxon>Bryophyta</taxon>
        <taxon>Sphagnophytina</taxon>
        <taxon>Sphagnopsida</taxon>
        <taxon>Sphagnales</taxon>
        <taxon>Sphagnaceae</taxon>
        <taxon>Sphagnum</taxon>
    </lineage>
</organism>
<dbReference type="SMART" id="SM00931">
    <property type="entry name" value="NOSIC"/>
    <property type="match status" value="1"/>
</dbReference>
<accession>A0ABP1BHE1</accession>
<evidence type="ECO:0000313" key="9">
    <source>
        <dbReference type="Proteomes" id="UP001497522"/>
    </source>
</evidence>
<dbReference type="InterPro" id="IPR045056">
    <property type="entry name" value="Nop56/Nop58"/>
</dbReference>
<dbReference type="InterPro" id="IPR036070">
    <property type="entry name" value="Nop_dom_sf"/>
</dbReference>
<comment type="subcellular location">
    <subcellularLocation>
        <location evidence="1">Nucleus</location>
        <location evidence="1">Nucleolus</location>
    </subcellularLocation>
</comment>
<evidence type="ECO:0000313" key="8">
    <source>
        <dbReference type="EMBL" id="CAK9874950.1"/>
    </source>
</evidence>
<dbReference type="Proteomes" id="UP001497522">
    <property type="component" value="Chromosome 4"/>
</dbReference>
<evidence type="ECO:0000256" key="3">
    <source>
        <dbReference type="ARBA" id="ARBA00022517"/>
    </source>
</evidence>
<feature type="region of interest" description="Disordered" evidence="6">
    <location>
        <begin position="438"/>
        <end position="466"/>
    </location>
</feature>
<dbReference type="Gene3D" id="1.10.246.90">
    <property type="entry name" value="Nop domain"/>
    <property type="match status" value="1"/>
</dbReference>
<evidence type="ECO:0000256" key="2">
    <source>
        <dbReference type="ARBA" id="ARBA00009211"/>
    </source>
</evidence>
<keyword evidence="4" id="KW-0539">Nucleus</keyword>
<dbReference type="PANTHER" id="PTHR10894">
    <property type="entry name" value="NUCLEOLAR PROTEIN 5 NUCLEOLAR PROTEIN NOP5 NOP58"/>
    <property type="match status" value="1"/>
</dbReference>
<dbReference type="InterPro" id="IPR042239">
    <property type="entry name" value="Nop_C"/>
</dbReference>
<keyword evidence="9" id="KW-1185">Reference proteome</keyword>
<dbReference type="Gene3D" id="1.10.287.4070">
    <property type="match status" value="1"/>
</dbReference>
<evidence type="ECO:0000256" key="1">
    <source>
        <dbReference type="ARBA" id="ARBA00004604"/>
    </source>
</evidence>
<comment type="similarity">
    <text evidence="2">Belongs to the NOP5/NOP56 family.</text>
</comment>
<dbReference type="InterPro" id="IPR012974">
    <property type="entry name" value="NOP58/56_N"/>
</dbReference>
<keyword evidence="3" id="KW-0690">Ribosome biogenesis</keyword>
<dbReference type="PROSITE" id="PS51358">
    <property type="entry name" value="NOP"/>
    <property type="match status" value="1"/>
</dbReference>
<proteinExistence type="inferred from homology"/>